<name>A0A0U2MAG9_9MAXI</name>
<accession>A0A0U2MAG9</accession>
<keyword evidence="4 7" id="KW-0812">Transmembrane</keyword>
<proteinExistence type="evidence at transcript level"/>
<evidence type="ECO:0000313" key="8">
    <source>
        <dbReference type="EMBL" id="ALS05143.1"/>
    </source>
</evidence>
<evidence type="ECO:0000256" key="6">
    <source>
        <dbReference type="ARBA" id="ARBA00023136"/>
    </source>
</evidence>
<comment type="similarity">
    <text evidence="2">Belongs to the SVP26 family.</text>
</comment>
<evidence type="ECO:0000256" key="3">
    <source>
        <dbReference type="ARBA" id="ARBA00017877"/>
    </source>
</evidence>
<dbReference type="InterPro" id="IPR007277">
    <property type="entry name" value="Svp26/Tex261"/>
</dbReference>
<dbReference type="PANTHER" id="PTHR13144">
    <property type="entry name" value="TEX261 PROTEIN"/>
    <property type="match status" value="1"/>
</dbReference>
<dbReference type="GO" id="GO:0006888">
    <property type="term" value="P:endoplasmic reticulum to Golgi vesicle-mediated transport"/>
    <property type="evidence" value="ECO:0007669"/>
    <property type="project" value="InterPro"/>
</dbReference>
<comment type="subcellular location">
    <subcellularLocation>
        <location evidence="1">Membrane</location>
        <topology evidence="1">Multi-pass membrane protein</topology>
    </subcellularLocation>
</comment>
<feature type="transmembrane region" description="Helical" evidence="7">
    <location>
        <begin position="127"/>
        <end position="147"/>
    </location>
</feature>
<organism evidence="8">
    <name type="scientific">Paracalanus parvus</name>
    <dbReference type="NCBI Taxonomy" id="187406"/>
    <lineage>
        <taxon>Eukaryota</taxon>
        <taxon>Metazoa</taxon>
        <taxon>Ecdysozoa</taxon>
        <taxon>Arthropoda</taxon>
        <taxon>Crustacea</taxon>
        <taxon>Multicrustacea</taxon>
        <taxon>Hexanauplia</taxon>
        <taxon>Copepoda</taxon>
        <taxon>Calanoida</taxon>
        <taxon>Paracalanidae</taxon>
        <taxon>Paracalanus</taxon>
    </lineage>
</organism>
<dbReference type="GO" id="GO:0000139">
    <property type="term" value="C:Golgi membrane"/>
    <property type="evidence" value="ECO:0007669"/>
    <property type="project" value="TreeGrafter"/>
</dbReference>
<protein>
    <recommendedName>
        <fullName evidence="3">Protein TEX261</fullName>
    </recommendedName>
</protein>
<evidence type="ECO:0000256" key="2">
    <source>
        <dbReference type="ARBA" id="ARBA00008096"/>
    </source>
</evidence>
<sequence>MWFLYLLSWVSTVIQICFVTLAIAAGLYYLAELVEEYTSMTVKVIRWMIVMVIGTYICLFFFEDLPVSLILCGLIAQVAHLALLSNFPFFSVSSPAFVMAVVMVLVNHYFAFSHFGEKYYPFSEVMAYFTLCMWLVPFAFFVSLSANENVLPTVNERRPLLSDDNDVVTNYFSKKQKGVGLLSMFNSVKDSLTPGKNHSY</sequence>
<evidence type="ECO:0000256" key="1">
    <source>
        <dbReference type="ARBA" id="ARBA00004141"/>
    </source>
</evidence>
<feature type="transmembrane region" description="Helical" evidence="7">
    <location>
        <begin position="43"/>
        <end position="62"/>
    </location>
</feature>
<dbReference type="Pfam" id="PF04148">
    <property type="entry name" value="Erv26"/>
    <property type="match status" value="1"/>
</dbReference>
<reference evidence="8" key="1">
    <citation type="journal article" date="2015" name="Sci. Rep.">
        <title>Spliced leader RNA trans-splicing discovered in copepods.</title>
        <authorList>
            <person name="Yang F."/>
            <person name="Xu D."/>
            <person name="Zhuang Y."/>
            <person name="Yi X."/>
            <person name="Huang Y."/>
            <person name="Chen H."/>
            <person name="Lin S."/>
            <person name="Campbell D.A."/>
            <person name="Sturm N.R."/>
            <person name="Liu G."/>
            <person name="Zhang H."/>
        </authorList>
    </citation>
    <scope>NUCLEOTIDE SEQUENCE</scope>
</reference>
<evidence type="ECO:0000256" key="4">
    <source>
        <dbReference type="ARBA" id="ARBA00022692"/>
    </source>
</evidence>
<keyword evidence="6 7" id="KW-0472">Membrane</keyword>
<dbReference type="EMBL" id="KT755309">
    <property type="protein sequence ID" value="ALS05143.1"/>
    <property type="molecule type" value="mRNA"/>
</dbReference>
<dbReference type="AlphaFoldDB" id="A0A0U2MAG9"/>
<evidence type="ECO:0000256" key="7">
    <source>
        <dbReference type="SAM" id="Phobius"/>
    </source>
</evidence>
<dbReference type="PANTHER" id="PTHR13144:SF0">
    <property type="entry name" value="PROTEIN TEX261"/>
    <property type="match status" value="1"/>
</dbReference>
<dbReference type="GO" id="GO:0005789">
    <property type="term" value="C:endoplasmic reticulum membrane"/>
    <property type="evidence" value="ECO:0007669"/>
    <property type="project" value="TreeGrafter"/>
</dbReference>
<dbReference type="GO" id="GO:0030134">
    <property type="term" value="C:COPII-coated ER to Golgi transport vesicle"/>
    <property type="evidence" value="ECO:0007669"/>
    <property type="project" value="TreeGrafter"/>
</dbReference>
<dbReference type="GO" id="GO:0097020">
    <property type="term" value="F:COPII receptor activity"/>
    <property type="evidence" value="ECO:0007669"/>
    <property type="project" value="InterPro"/>
</dbReference>
<keyword evidence="5 7" id="KW-1133">Transmembrane helix</keyword>
<evidence type="ECO:0000256" key="5">
    <source>
        <dbReference type="ARBA" id="ARBA00022989"/>
    </source>
</evidence>
<feature type="transmembrane region" description="Helical" evidence="7">
    <location>
        <begin position="6"/>
        <end position="31"/>
    </location>
</feature>